<dbReference type="EMBL" id="HBIZ01009968">
    <property type="protein sequence ID" value="CAE0753295.1"/>
    <property type="molecule type" value="Transcribed_RNA"/>
</dbReference>
<evidence type="ECO:0000313" key="1">
    <source>
        <dbReference type="EMBL" id="CAE0753295.1"/>
    </source>
</evidence>
<sequence length="111" mass="13290">MEGKVRHTRLDVLTTPVEEPYISELKVASERTRMRKCTAMQRCVGGLEIRARRNLRRRFLEQEEERGIFQRSREKSQKALCQISQLHGFRQQKASMKERELSRWQSFGYCE</sequence>
<reference evidence="1" key="1">
    <citation type="submission" date="2021-01" db="EMBL/GenBank/DDBJ databases">
        <authorList>
            <person name="Corre E."/>
            <person name="Pelletier E."/>
            <person name="Niang G."/>
            <person name="Scheremetjew M."/>
            <person name="Finn R."/>
            <person name="Kale V."/>
            <person name="Holt S."/>
            <person name="Cochrane G."/>
            <person name="Meng A."/>
            <person name="Brown T."/>
            <person name="Cohen L."/>
        </authorList>
    </citation>
    <scope>NUCLEOTIDE SEQUENCE</scope>
    <source>
        <strain evidence="1">CCMP645</strain>
    </source>
</reference>
<accession>A0A7S4EU73</accession>
<dbReference type="AlphaFoldDB" id="A0A7S4EU73"/>
<gene>
    <name evidence="1" type="ORF">PCAR00345_LOCUS5882</name>
</gene>
<name>A0A7S4EU73_CHRCT</name>
<protein>
    <submittedName>
        <fullName evidence="1">Uncharacterized protein</fullName>
    </submittedName>
</protein>
<organism evidence="1">
    <name type="scientific">Chrysotila carterae</name>
    <name type="common">Marine alga</name>
    <name type="synonym">Syracosphaera carterae</name>
    <dbReference type="NCBI Taxonomy" id="13221"/>
    <lineage>
        <taxon>Eukaryota</taxon>
        <taxon>Haptista</taxon>
        <taxon>Haptophyta</taxon>
        <taxon>Prymnesiophyceae</taxon>
        <taxon>Isochrysidales</taxon>
        <taxon>Isochrysidaceae</taxon>
        <taxon>Chrysotila</taxon>
    </lineage>
</organism>
<proteinExistence type="predicted"/>